<dbReference type="EMBL" id="JAAIYP010000041">
    <property type="protein sequence ID" value="NFV81520.1"/>
    <property type="molecule type" value="Genomic_DNA"/>
</dbReference>
<sequence length="289" mass="31227">MTLSSPFIAALRFLAFVTWTLTALPPYLLLLACGWRGCSSYARAYFRVCNRLLGFRVVTRGAPRSDRRPVLFVSNHAGYLDILILGSQLSACFVAKAEVAGWPGFGFLARIARTVFVNRARGATARERDQLSNRLAAGDSLILFPEGTSNDGNRVLPFKSSLFAVAALTGPDGQPLPVQPVSVAYTRLDGCAMGRAFRPFYAWYGDMTLAGHLFAALGLGDLTVEVIFHPVVSQADFADRKALSNHCHDVVARGVIDALSGRLDEDGVRAHRPPSPAGILDSGLPNEHP</sequence>
<comment type="pathway">
    <text evidence="1">Lipid metabolism.</text>
</comment>
<dbReference type="InterPro" id="IPR002123">
    <property type="entry name" value="Plipid/glycerol_acylTrfase"/>
</dbReference>
<name>A0A7C9QVC5_9PROT</name>
<dbReference type="RefSeq" id="WP_163681652.1">
    <property type="nucleotide sequence ID" value="NZ_JAAIYP010000041.1"/>
</dbReference>
<dbReference type="PANTHER" id="PTHR10434:SF64">
    <property type="entry name" value="1-ACYL-SN-GLYCEROL-3-PHOSPHATE ACYLTRANSFERASE-RELATED"/>
    <property type="match status" value="1"/>
</dbReference>
<feature type="region of interest" description="Disordered" evidence="6">
    <location>
        <begin position="266"/>
        <end position="289"/>
    </location>
</feature>
<dbReference type="PANTHER" id="PTHR10434">
    <property type="entry name" value="1-ACYL-SN-GLYCEROL-3-PHOSPHATE ACYLTRANSFERASE"/>
    <property type="match status" value="1"/>
</dbReference>
<evidence type="ECO:0000256" key="5">
    <source>
        <dbReference type="ARBA" id="ARBA00023315"/>
    </source>
</evidence>
<dbReference type="Pfam" id="PF01553">
    <property type="entry name" value="Acyltransferase"/>
    <property type="match status" value="1"/>
</dbReference>
<gene>
    <name evidence="8" type="ORF">G4223_15530</name>
</gene>
<dbReference type="CDD" id="cd07989">
    <property type="entry name" value="LPLAT_AGPAT-like"/>
    <property type="match status" value="1"/>
</dbReference>
<evidence type="ECO:0000313" key="9">
    <source>
        <dbReference type="Proteomes" id="UP000480684"/>
    </source>
</evidence>
<evidence type="ECO:0000259" key="7">
    <source>
        <dbReference type="SMART" id="SM00563"/>
    </source>
</evidence>
<dbReference type="GO" id="GO:0003841">
    <property type="term" value="F:1-acylglycerol-3-phosphate O-acyltransferase activity"/>
    <property type="evidence" value="ECO:0007669"/>
    <property type="project" value="TreeGrafter"/>
</dbReference>
<keyword evidence="3 8" id="KW-0808">Transferase</keyword>
<proteinExistence type="predicted"/>
<evidence type="ECO:0000256" key="3">
    <source>
        <dbReference type="ARBA" id="ARBA00022679"/>
    </source>
</evidence>
<dbReference type="SUPFAM" id="SSF69593">
    <property type="entry name" value="Glycerol-3-phosphate (1)-acyltransferase"/>
    <property type="match status" value="1"/>
</dbReference>
<evidence type="ECO:0000256" key="1">
    <source>
        <dbReference type="ARBA" id="ARBA00005189"/>
    </source>
</evidence>
<accession>A0A7C9QVC5</accession>
<keyword evidence="5 8" id="KW-0012">Acyltransferase</keyword>
<keyword evidence="4" id="KW-0443">Lipid metabolism</keyword>
<dbReference type="AlphaFoldDB" id="A0A7C9QVC5"/>
<protein>
    <submittedName>
        <fullName evidence="8">1-acyl-sn-glycerol-3-phosphate acyltransferase</fullName>
    </submittedName>
</protein>
<dbReference type="SMART" id="SM00563">
    <property type="entry name" value="PlsC"/>
    <property type="match status" value="1"/>
</dbReference>
<keyword evidence="2" id="KW-0444">Lipid biosynthesis</keyword>
<comment type="caution">
    <text evidence="8">The sequence shown here is derived from an EMBL/GenBank/DDBJ whole genome shotgun (WGS) entry which is preliminary data.</text>
</comment>
<organism evidence="8 9">
    <name type="scientific">Magnetospirillum aberrantis SpK</name>
    <dbReference type="NCBI Taxonomy" id="908842"/>
    <lineage>
        <taxon>Bacteria</taxon>
        <taxon>Pseudomonadati</taxon>
        <taxon>Pseudomonadota</taxon>
        <taxon>Alphaproteobacteria</taxon>
        <taxon>Rhodospirillales</taxon>
        <taxon>Rhodospirillaceae</taxon>
        <taxon>Magnetospirillum</taxon>
    </lineage>
</organism>
<keyword evidence="9" id="KW-1185">Reference proteome</keyword>
<evidence type="ECO:0000256" key="4">
    <source>
        <dbReference type="ARBA" id="ARBA00023098"/>
    </source>
</evidence>
<evidence type="ECO:0000256" key="2">
    <source>
        <dbReference type="ARBA" id="ARBA00022516"/>
    </source>
</evidence>
<evidence type="ECO:0000256" key="6">
    <source>
        <dbReference type="SAM" id="MobiDB-lite"/>
    </source>
</evidence>
<reference evidence="8 9" key="1">
    <citation type="submission" date="2020-02" db="EMBL/GenBank/DDBJ databases">
        <authorList>
            <person name="Dziuba M."/>
            <person name="Kuznetsov B."/>
            <person name="Mardanov A."/>
            <person name="Ravin N."/>
            <person name="Grouzdev D."/>
        </authorList>
    </citation>
    <scope>NUCLEOTIDE SEQUENCE [LARGE SCALE GENOMIC DNA]</scope>
    <source>
        <strain evidence="8 9">SpK</strain>
    </source>
</reference>
<evidence type="ECO:0000313" key="8">
    <source>
        <dbReference type="EMBL" id="NFV81520.1"/>
    </source>
</evidence>
<feature type="domain" description="Phospholipid/glycerol acyltransferase" evidence="7">
    <location>
        <begin position="70"/>
        <end position="186"/>
    </location>
</feature>
<dbReference type="Proteomes" id="UP000480684">
    <property type="component" value="Unassembled WGS sequence"/>
</dbReference>
<dbReference type="GO" id="GO:0006654">
    <property type="term" value="P:phosphatidic acid biosynthetic process"/>
    <property type="evidence" value="ECO:0007669"/>
    <property type="project" value="TreeGrafter"/>
</dbReference>